<dbReference type="AlphaFoldDB" id="D1A2G6"/>
<dbReference type="PANTHER" id="PTHR30532">
    <property type="entry name" value="IRON III DICITRATE-BINDING PERIPLASMIC PROTEIN"/>
    <property type="match status" value="1"/>
</dbReference>
<accession>D1A2G6</accession>
<dbReference type="GO" id="GO:0030288">
    <property type="term" value="C:outer membrane-bounded periplasmic space"/>
    <property type="evidence" value="ECO:0007669"/>
    <property type="project" value="TreeGrafter"/>
</dbReference>
<evidence type="ECO:0000259" key="5">
    <source>
        <dbReference type="PROSITE" id="PS50983"/>
    </source>
</evidence>
<dbReference type="InterPro" id="IPR051313">
    <property type="entry name" value="Bact_iron-sidero_bind"/>
</dbReference>
<dbReference type="PANTHER" id="PTHR30532:SF24">
    <property type="entry name" value="FERRIC ENTEROBACTIN-BINDING PERIPLASMIC PROTEIN FEPB"/>
    <property type="match status" value="1"/>
</dbReference>
<name>D1A2G6_THECD</name>
<organism evidence="6 7">
    <name type="scientific">Thermomonospora curvata (strain ATCC 19995 / DSM 43183 / JCM 3096 / KCTC 9072 / NBRC 15933 / NCIMB 10081 / Henssen B9)</name>
    <dbReference type="NCBI Taxonomy" id="471852"/>
    <lineage>
        <taxon>Bacteria</taxon>
        <taxon>Bacillati</taxon>
        <taxon>Actinomycetota</taxon>
        <taxon>Actinomycetes</taxon>
        <taxon>Streptosporangiales</taxon>
        <taxon>Thermomonosporaceae</taxon>
        <taxon>Thermomonospora</taxon>
    </lineage>
</organism>
<keyword evidence="4" id="KW-0732">Signal</keyword>
<gene>
    <name evidence="6" type="ordered locus">Tcur_0385</name>
</gene>
<evidence type="ECO:0000256" key="1">
    <source>
        <dbReference type="ARBA" id="ARBA00004196"/>
    </source>
</evidence>
<comment type="subcellular location">
    <subcellularLocation>
        <location evidence="1">Cell envelope</location>
    </subcellularLocation>
</comment>
<evidence type="ECO:0000256" key="4">
    <source>
        <dbReference type="ARBA" id="ARBA00022729"/>
    </source>
</evidence>
<comment type="similarity">
    <text evidence="2">Belongs to the bacterial solute-binding protein 8 family.</text>
</comment>
<evidence type="ECO:0000256" key="3">
    <source>
        <dbReference type="ARBA" id="ARBA00022448"/>
    </source>
</evidence>
<dbReference type="Proteomes" id="UP000001918">
    <property type="component" value="Chromosome"/>
</dbReference>
<protein>
    <submittedName>
        <fullName evidence="6">Periplasmic binding protein</fullName>
    </submittedName>
</protein>
<dbReference type="InterPro" id="IPR002491">
    <property type="entry name" value="ABC_transptr_periplasmic_BD"/>
</dbReference>
<dbReference type="PROSITE" id="PS50983">
    <property type="entry name" value="FE_B12_PBP"/>
    <property type="match status" value="1"/>
</dbReference>
<sequence>MNLASLGKPYLNNLPYAVTAIHKEGHASPMRTMMRRLAATSALVLSLGLVAACGGDSEDEPAASGTGQGAFPVTLTHKLGTTTIKEPPKRIVALGEVDQDTLLALGVQPVGMAELTGVQKDGLAPWTAPKVKDPKPKMLRATDSGFNLDEIAALKPDLILAGGDYYIDKAYDKLSKLAPTTAYQTGPYEDSWQMIARQVAQAIGRPADGEKLVAEVEAKLNEVKDKYPQLQGKEFAFTSTFPNGNLGVMKSTEDISVKTLNGFGMVLPEQIKNLPGDSFAVELSTEKLGVLDVDVLISHYNNDTALQRKFEQNKLFSSLDVVKRGSYVALDLQSFWPLRTPTPLSAPYVVDNVVPKIAEAAAKAD</sequence>
<dbReference type="CDD" id="cd01146">
    <property type="entry name" value="FhuD"/>
    <property type="match status" value="1"/>
</dbReference>
<dbReference type="Pfam" id="PF01497">
    <property type="entry name" value="Peripla_BP_2"/>
    <property type="match status" value="1"/>
</dbReference>
<dbReference type="KEGG" id="tcu:Tcur_0385"/>
<evidence type="ECO:0000313" key="7">
    <source>
        <dbReference type="Proteomes" id="UP000001918"/>
    </source>
</evidence>
<dbReference type="STRING" id="471852.Tcur_0385"/>
<feature type="domain" description="Fe/B12 periplasmic-binding" evidence="5">
    <location>
        <begin position="90"/>
        <end position="361"/>
    </location>
</feature>
<keyword evidence="7" id="KW-1185">Reference proteome</keyword>
<evidence type="ECO:0000256" key="2">
    <source>
        <dbReference type="ARBA" id="ARBA00008814"/>
    </source>
</evidence>
<reference evidence="6 7" key="1">
    <citation type="journal article" date="2011" name="Stand. Genomic Sci.">
        <title>Complete genome sequence of Thermomonospora curvata type strain (B9).</title>
        <authorList>
            <person name="Chertkov O."/>
            <person name="Sikorski J."/>
            <person name="Nolan M."/>
            <person name="Lapidus A."/>
            <person name="Lucas S."/>
            <person name="Del Rio T.G."/>
            <person name="Tice H."/>
            <person name="Cheng J.F."/>
            <person name="Goodwin L."/>
            <person name="Pitluck S."/>
            <person name="Liolios K."/>
            <person name="Ivanova N."/>
            <person name="Mavromatis K."/>
            <person name="Mikhailova N."/>
            <person name="Ovchinnikova G."/>
            <person name="Pati A."/>
            <person name="Chen A."/>
            <person name="Palaniappan K."/>
            <person name="Djao O.D."/>
            <person name="Land M."/>
            <person name="Hauser L."/>
            <person name="Chang Y.J."/>
            <person name="Jeffries C.D."/>
            <person name="Brettin T."/>
            <person name="Han C."/>
            <person name="Detter J.C."/>
            <person name="Rohde M."/>
            <person name="Goker M."/>
            <person name="Woyke T."/>
            <person name="Bristow J."/>
            <person name="Eisen J.A."/>
            <person name="Markowitz V."/>
            <person name="Hugenholtz P."/>
            <person name="Klenk H.P."/>
            <person name="Kyrpides N.C."/>
        </authorList>
    </citation>
    <scope>NUCLEOTIDE SEQUENCE [LARGE SCALE GENOMIC DNA]</scope>
    <source>
        <strain evidence="7">ATCC 19995 / DSM 43183 / JCM 3096 / KCTC 9072 / NBRC 15933 / NCIMB 10081 / Henssen B9</strain>
    </source>
</reference>
<dbReference type="HOGENOM" id="CLU_038034_1_0_11"/>
<dbReference type="Gene3D" id="3.40.50.1980">
    <property type="entry name" value="Nitrogenase molybdenum iron protein domain"/>
    <property type="match status" value="2"/>
</dbReference>
<proteinExistence type="inferred from homology"/>
<evidence type="ECO:0000313" key="6">
    <source>
        <dbReference type="EMBL" id="ACY95986.1"/>
    </source>
</evidence>
<dbReference type="SUPFAM" id="SSF53807">
    <property type="entry name" value="Helical backbone' metal receptor"/>
    <property type="match status" value="1"/>
</dbReference>
<dbReference type="GO" id="GO:1901678">
    <property type="term" value="P:iron coordination entity transport"/>
    <property type="evidence" value="ECO:0007669"/>
    <property type="project" value="UniProtKB-ARBA"/>
</dbReference>
<dbReference type="EMBL" id="CP001738">
    <property type="protein sequence ID" value="ACY95986.1"/>
    <property type="molecule type" value="Genomic_DNA"/>
</dbReference>
<dbReference type="eggNOG" id="COG0614">
    <property type="taxonomic scope" value="Bacteria"/>
</dbReference>
<keyword evidence="3" id="KW-0813">Transport</keyword>